<dbReference type="Proteomes" id="UP001431784">
    <property type="component" value="Unassembled WGS sequence"/>
</dbReference>
<dbReference type="PANTHER" id="PTHR32305">
    <property type="match status" value="1"/>
</dbReference>
<feature type="signal peptide" evidence="3">
    <location>
        <begin position="1"/>
        <end position="23"/>
    </location>
</feature>
<evidence type="ECO:0000256" key="3">
    <source>
        <dbReference type="SAM" id="SignalP"/>
    </source>
</evidence>
<feature type="domain" description="Teneurin-like YD-shell" evidence="5">
    <location>
        <begin position="1668"/>
        <end position="1764"/>
    </location>
</feature>
<dbReference type="Gene3D" id="2.180.10.10">
    <property type="entry name" value="RHS repeat-associated core"/>
    <property type="match status" value="2"/>
</dbReference>
<evidence type="ECO:0000259" key="5">
    <source>
        <dbReference type="Pfam" id="PF25023"/>
    </source>
</evidence>
<dbReference type="InterPro" id="IPR006530">
    <property type="entry name" value="YD"/>
</dbReference>
<dbReference type="Pfam" id="PF05593">
    <property type="entry name" value="RHS_repeat"/>
    <property type="match status" value="2"/>
</dbReference>
<keyword evidence="7" id="KW-1185">Reference proteome</keyword>
<keyword evidence="1" id="KW-0677">Repeat</keyword>
<evidence type="ECO:0000256" key="2">
    <source>
        <dbReference type="SAM" id="MobiDB-lite"/>
    </source>
</evidence>
<dbReference type="PANTHER" id="PTHR32305:SF15">
    <property type="entry name" value="PROTEIN RHSA-RELATED"/>
    <property type="match status" value="1"/>
</dbReference>
<dbReference type="InterPro" id="IPR056823">
    <property type="entry name" value="TEN-like_YD-shell"/>
</dbReference>
<protein>
    <submittedName>
        <fullName evidence="6">FG-GAP-like repeat-containing protein</fullName>
    </submittedName>
</protein>
<dbReference type="InterPro" id="IPR050708">
    <property type="entry name" value="T6SS_VgrG/RHS"/>
</dbReference>
<dbReference type="EMBL" id="JAQZSM010000068">
    <property type="protein sequence ID" value="MDD7973856.1"/>
    <property type="molecule type" value="Genomic_DNA"/>
</dbReference>
<dbReference type="SUPFAM" id="SSF69318">
    <property type="entry name" value="Integrin alpha N-terminal domain"/>
    <property type="match status" value="1"/>
</dbReference>
<feature type="chain" id="PRO_5045997493" evidence="3">
    <location>
        <begin position="24"/>
        <end position="2070"/>
    </location>
</feature>
<dbReference type="InterPro" id="IPR022045">
    <property type="entry name" value="TcdB_toxin_mid/N"/>
</dbReference>
<dbReference type="InterPro" id="IPR028994">
    <property type="entry name" value="Integrin_alpha_N"/>
</dbReference>
<feature type="region of interest" description="Disordered" evidence="2">
    <location>
        <begin position="1249"/>
        <end position="1268"/>
    </location>
</feature>
<dbReference type="Gene3D" id="2.130.10.130">
    <property type="entry name" value="Integrin alpha, N-terminal"/>
    <property type="match status" value="2"/>
</dbReference>
<dbReference type="NCBIfam" id="TIGR01643">
    <property type="entry name" value="YD_repeat_2x"/>
    <property type="match status" value="2"/>
</dbReference>
<evidence type="ECO:0000313" key="7">
    <source>
        <dbReference type="Proteomes" id="UP001431784"/>
    </source>
</evidence>
<dbReference type="RefSeq" id="WP_274354515.1">
    <property type="nucleotide sequence ID" value="NZ_JAQZSM010000068.1"/>
</dbReference>
<feature type="region of interest" description="Disordered" evidence="2">
    <location>
        <begin position="22"/>
        <end position="43"/>
    </location>
</feature>
<dbReference type="NCBIfam" id="TIGR03696">
    <property type="entry name" value="Rhs_assc_core"/>
    <property type="match status" value="1"/>
</dbReference>
<dbReference type="Pfam" id="PF25023">
    <property type="entry name" value="TEN_YD-shell"/>
    <property type="match status" value="2"/>
</dbReference>
<evidence type="ECO:0000313" key="6">
    <source>
        <dbReference type="EMBL" id="MDD7973856.1"/>
    </source>
</evidence>
<feature type="compositionally biased region" description="Basic and acidic residues" evidence="2">
    <location>
        <begin position="1249"/>
        <end position="1264"/>
    </location>
</feature>
<dbReference type="InterPro" id="IPR022385">
    <property type="entry name" value="Rhs_assc_core"/>
</dbReference>
<reference evidence="6" key="1">
    <citation type="submission" date="2023-02" db="EMBL/GenBank/DDBJ databases">
        <title>Description of Roseinatronobacter alkalisoli sp. nov., an alkaliphilic bacerium isolated from soda soil.</title>
        <authorList>
            <person name="Wei W."/>
        </authorList>
    </citation>
    <scope>NUCLEOTIDE SEQUENCE</scope>
    <source>
        <strain evidence="6">HJB301</strain>
    </source>
</reference>
<organism evidence="6 7">
    <name type="scientific">Roseinatronobacter alkalisoli</name>
    <dbReference type="NCBI Taxonomy" id="3028235"/>
    <lineage>
        <taxon>Bacteria</taxon>
        <taxon>Pseudomonadati</taxon>
        <taxon>Pseudomonadota</taxon>
        <taxon>Alphaproteobacteria</taxon>
        <taxon>Rhodobacterales</taxon>
        <taxon>Paracoccaceae</taxon>
        <taxon>Roseinatronobacter</taxon>
    </lineage>
</organism>
<feature type="domain" description="Teneurin-like YD-shell" evidence="5">
    <location>
        <begin position="1865"/>
        <end position="1964"/>
    </location>
</feature>
<keyword evidence="3" id="KW-0732">Signal</keyword>
<sequence length="2070" mass="228430">MKFIFRALGAVLLAVLFSGQMSADTPDPSTPPQDPHNTFFESHRIGSDGAYRTSVDIKMPAFRGLEPGIKLDYNSADKSNGHALSHLGVGWRIGGLSMIERRSINGGTPTYTREHDIFVLDGEELLSCPSFHGGSTNWPYPAKYRANGVASSCEAGGDMTTLRDNHLKIVRTGSDTARGSEFHIFDQDGTRYRYQSVGALADVSGSAGQTDFDITARRVWLLTEIRDRQPTPNIVTISYDFNSETHGRIHRPRNIAYGGYQIWFNYEYSPVVQSSFATGKSVARQTYRLISVVMRDAQEGSGVIRAYRLNYSQPTSQTQTVRLNSVREYGSDVVLSDGHVTGGTALPAHSFTYRNDQLGYERVDVDVPSFTDPVPVWPFGSHLGLGRFGGFHNTIASGDINNTGREDFLFLPFHQFRHLQEWGHQDSIPDINLRMLSLRLMADANGSVTAERVDLPENNSAIHSRWVEPSTDNDSGKQVTAADQTTLVGITRSHTEFNGARFLAYMHIQQDTLQYDGNHPPPLRPNQVTLRLYPLDNNGNAQLTPVDDIIIPADTASACGLNFIIGGGSARRRLNFPVTMGNFSGGANSEILVGNRIYEIVNSSGSAELHEMSAIRGDLAEICSRDQSPPSYSFGDIVFPSLQTSYAVADFTGDGATEILAGKELYHLVGNQITRTRMETSPLIGPRSEDFSGEDAVFHSAVDYAYGDVNGDGVTDIIRHYRGDTNHNGRRVEVFLGTGNGFLPGQTWLSETSSPDVPNVKSERARGNPRTMLVDLNGNGLMDLLVHTGYSSASVNGGGPYLDPLSMRAFLSTGTGFTRLSFRNNGGITSPVSGDNWMPSFIGVADLDGDGRPDIVSGRSGAGVNDAVAMATPESANPNLLSSHRSPSGSVTEIFYTPSTQFANGDLPFVSQLVTQLRVSDGRGQWRETDFTYVNGRFDHDWRKPLGFQTVQAVLPAIPGETVRPTLVRIYHNDSVASQGLLRSEIYSQGGTTYSRQINTWDVSATRPFRRFKTSERTAQRHGPQGLFETARTYGYTVYGERAQIVDFGFTFPNSGESRSEFDNVTTTFTYSPNPEHYIVNRPSTRRIQAGTQSSWDRTTFLGLEYYRYDGATANNVVPVRGNLTEVRAWTGNPANLNQRVERQMVYDAHGNVITERDARGAAASPQYGTAHQYDSARHLFRTRTTNAVGHQTNWTWDTGCQLMATERGANNLTMQFTYDALCRETEQLYPLELASNERTYVQTHFHSLGDPEQQRTRKVERSAGHQSGQNVTVTNEFFDGLGQVWKIGRSETESWLSETNGIGQMRGYDQRGNLHWESVPQPWAQVAAASHIASNRRTTYSYDPLNRKTRETYPDNTRTEFTYTHQWIDLIGTGIHYPGVRTRDAHCFDGDAANICGDSAAFRDHAGNIVAQLRYENDTERERTRFTHDRLGRLIRIDDPMGAQWDYSYDVFGNRLTASDPGLGSWSMIYDANGNLTRQTDAMGQQIHFSYDFLNRVTHKQVGAGSARVDTYFEYDQDRAGYYNQGQEVQQEVWRGSTLLHRVERDYQHLGNIAREVHTIDDRTYTLSNTYWPSGALRRQSLPAQPGPNPSYLTVGDYHYDASNRLTRVGDHITSVTYNHWDNPTRMDFGGGSYETSVYHATRGWVTNIRGFNPSGSQRMRSTYTRSATGRITRHNTHTTADQYDFSYDYAGRLLSAANFADRPETNQVMTYDSAGRMLSKGQNQASATTYTYNSSQPFHAPVRITTAGVDTSFSYDANGNMLVGLETKAMTYDAENRPLSVTLNGARTCYIYGADGARLKKIEGLTSATACSAVSLPASARVTVYFGPVELRNFGGTDEGLILHPHARFRLATNTNAAPVANYFFTDQLGSIRAAMDATGSRVENHSFNPWGEKTAGLAPSQTLPETKGWIGERFDEDAGLQYLNARYYDPKLGLFLQPDWFEVTQAGVGTNRYSYSFNDPVNLLDPNGNVVPIAAIAIGAAIALLGSGDYANAPTSSSGWDGSDGGSDTYSRSSLDIASTMVGGAAARGILRAGSELARRAAAKYPRFTEAAATALAIDSMGEPGGG</sequence>
<name>A0ABT5TFF0_9RHOB</name>
<feature type="domain" description="Insecticide toxin TcdB middle/N-terminal" evidence="4">
    <location>
        <begin position="843"/>
        <end position="953"/>
    </location>
</feature>
<feature type="non-terminal residue" evidence="6">
    <location>
        <position position="2070"/>
    </location>
</feature>
<dbReference type="InterPro" id="IPR031325">
    <property type="entry name" value="RHS_repeat"/>
</dbReference>
<evidence type="ECO:0000259" key="4">
    <source>
        <dbReference type="Pfam" id="PF12256"/>
    </source>
</evidence>
<evidence type="ECO:0000256" key="1">
    <source>
        <dbReference type="ARBA" id="ARBA00022737"/>
    </source>
</evidence>
<gene>
    <name evidence="6" type="ORF">PUT78_22735</name>
</gene>
<accession>A0ABT5TFF0</accession>
<proteinExistence type="predicted"/>
<comment type="caution">
    <text evidence="6">The sequence shown here is derived from an EMBL/GenBank/DDBJ whole genome shotgun (WGS) entry which is preliminary data.</text>
</comment>
<dbReference type="Pfam" id="PF12256">
    <property type="entry name" value="TcdB_toxin_midN"/>
    <property type="match status" value="1"/>
</dbReference>